<organism evidence="1 2">
    <name type="scientific">Psophocarpus tetragonolobus</name>
    <name type="common">Winged bean</name>
    <name type="synonym">Dolichos tetragonolobus</name>
    <dbReference type="NCBI Taxonomy" id="3891"/>
    <lineage>
        <taxon>Eukaryota</taxon>
        <taxon>Viridiplantae</taxon>
        <taxon>Streptophyta</taxon>
        <taxon>Embryophyta</taxon>
        <taxon>Tracheophyta</taxon>
        <taxon>Spermatophyta</taxon>
        <taxon>Magnoliopsida</taxon>
        <taxon>eudicotyledons</taxon>
        <taxon>Gunneridae</taxon>
        <taxon>Pentapetalae</taxon>
        <taxon>rosids</taxon>
        <taxon>fabids</taxon>
        <taxon>Fabales</taxon>
        <taxon>Fabaceae</taxon>
        <taxon>Papilionoideae</taxon>
        <taxon>50 kb inversion clade</taxon>
        <taxon>NPAAA clade</taxon>
        <taxon>indigoferoid/millettioid clade</taxon>
        <taxon>Phaseoleae</taxon>
        <taxon>Psophocarpus</taxon>
    </lineage>
</organism>
<comment type="caution">
    <text evidence="1">The sequence shown here is derived from an EMBL/GenBank/DDBJ whole genome shotgun (WGS) entry which is preliminary data.</text>
</comment>
<reference evidence="1 2" key="1">
    <citation type="submission" date="2024-01" db="EMBL/GenBank/DDBJ databases">
        <title>The genomes of 5 underutilized Papilionoideae crops provide insights into root nodulation and disease resistanc.</title>
        <authorList>
            <person name="Jiang F."/>
        </authorList>
    </citation>
    <scope>NUCLEOTIDE SEQUENCE [LARGE SCALE GENOMIC DNA]</scope>
    <source>
        <strain evidence="1">DUOXIRENSHENG_FW03</strain>
        <tissue evidence="1">Leaves</tissue>
    </source>
</reference>
<dbReference type="AlphaFoldDB" id="A0AAN9SF23"/>
<keyword evidence="2" id="KW-1185">Reference proteome</keyword>
<accession>A0AAN9SF23</accession>
<sequence>METESLLPKASYSYGDIKRYLRRRRYQRLEYGDGGAVTGGKKTKTTRLRRRARRQLRIKAIPKLTWMVVRSPLKMMAKLKSAYMNFMLKSMTPDNMFGHKNIPKAIPQLSNVYAGDAFEARLIFEISKALVASHELYPM</sequence>
<gene>
    <name evidence="1" type="ORF">VNO78_14701</name>
</gene>
<evidence type="ECO:0000313" key="1">
    <source>
        <dbReference type="EMBL" id="KAK7394180.1"/>
    </source>
</evidence>
<dbReference type="Proteomes" id="UP001386955">
    <property type="component" value="Unassembled WGS sequence"/>
</dbReference>
<protein>
    <submittedName>
        <fullName evidence="1">Uncharacterized protein</fullName>
    </submittedName>
</protein>
<dbReference type="PANTHER" id="PTHR33702:SF16">
    <property type="match status" value="1"/>
</dbReference>
<name>A0AAN9SF23_PSOTE</name>
<evidence type="ECO:0000313" key="2">
    <source>
        <dbReference type="Proteomes" id="UP001386955"/>
    </source>
</evidence>
<dbReference type="PANTHER" id="PTHR33702">
    <property type="entry name" value="BNAA09G40010D PROTEIN"/>
    <property type="match status" value="1"/>
</dbReference>
<proteinExistence type="predicted"/>
<dbReference type="EMBL" id="JAYMYS010000004">
    <property type="protein sequence ID" value="KAK7394180.1"/>
    <property type="molecule type" value="Genomic_DNA"/>
</dbReference>